<accession>A0ABS2TCS5</accession>
<comment type="caution">
    <text evidence="1">The sequence shown here is derived from an EMBL/GenBank/DDBJ whole genome shotgun (WGS) entry which is preliminary data.</text>
</comment>
<keyword evidence="2" id="KW-1185">Reference proteome</keyword>
<proteinExistence type="predicted"/>
<evidence type="ECO:0000313" key="1">
    <source>
        <dbReference type="EMBL" id="MBM9432432.1"/>
    </source>
</evidence>
<sequence length="225" mass="23877">MIPTPAGGPRPMAEALNEATPLTRQQRRLLDLLADLGRAVTVVELAESLESHPNTVREHLAVLESHGLVASSTVQATGRGRPRKVYRTNAGARGAPARHLVGLITSALNSLPEETARADGYRWGESWGSDILESGAFTTENGVVDGVATLMSDMGFAPQVTGRTGTCMALTQCPLLTSNRAIPRGLCDIHQGMLDRVLGEAAPGAKAWVEPFAEPHACRVTLKTP</sequence>
<dbReference type="InterPro" id="IPR011991">
    <property type="entry name" value="ArsR-like_HTH"/>
</dbReference>
<dbReference type="Pfam" id="PF12840">
    <property type="entry name" value="HTH_20"/>
    <property type="match status" value="1"/>
</dbReference>
<dbReference type="SUPFAM" id="SSF46785">
    <property type="entry name" value="Winged helix' DNA-binding domain"/>
    <property type="match status" value="1"/>
</dbReference>
<dbReference type="InterPro" id="IPR036388">
    <property type="entry name" value="WH-like_DNA-bd_sf"/>
</dbReference>
<dbReference type="InterPro" id="IPR036390">
    <property type="entry name" value="WH_DNA-bd_sf"/>
</dbReference>
<reference evidence="2" key="1">
    <citation type="submission" date="2021-02" db="EMBL/GenBank/DDBJ databases">
        <title>Leucobacter sp. CX169.</title>
        <authorList>
            <person name="Cheng Y."/>
        </authorList>
    </citation>
    <scope>NUCLEOTIDE SEQUENCE [LARGE SCALE GENOMIC DNA]</scope>
    <source>
        <strain evidence="2">JY899</strain>
    </source>
</reference>
<dbReference type="EMBL" id="JAFFJS010000001">
    <property type="protein sequence ID" value="MBM9432432.1"/>
    <property type="molecule type" value="Genomic_DNA"/>
</dbReference>
<protein>
    <submittedName>
        <fullName evidence="1">Helix-turn-helix domain-containing protein</fullName>
    </submittedName>
</protein>
<dbReference type="RefSeq" id="WP_182172453.1">
    <property type="nucleotide sequence ID" value="NZ_CP059676.1"/>
</dbReference>
<evidence type="ECO:0000313" key="2">
    <source>
        <dbReference type="Proteomes" id="UP000705983"/>
    </source>
</evidence>
<dbReference type="Proteomes" id="UP000705983">
    <property type="component" value="Unassembled WGS sequence"/>
</dbReference>
<dbReference type="CDD" id="cd00090">
    <property type="entry name" value="HTH_ARSR"/>
    <property type="match status" value="1"/>
</dbReference>
<gene>
    <name evidence="1" type="ORF">JVW63_01735</name>
</gene>
<dbReference type="Gene3D" id="1.10.10.10">
    <property type="entry name" value="Winged helix-like DNA-binding domain superfamily/Winged helix DNA-binding domain"/>
    <property type="match status" value="1"/>
</dbReference>
<organism evidence="1 2">
    <name type="scientific">Flaviflexus equikiangi</name>
    <dbReference type="NCBI Taxonomy" id="2758573"/>
    <lineage>
        <taxon>Bacteria</taxon>
        <taxon>Bacillati</taxon>
        <taxon>Actinomycetota</taxon>
        <taxon>Actinomycetes</taxon>
        <taxon>Actinomycetales</taxon>
        <taxon>Actinomycetaceae</taxon>
        <taxon>Flaviflexus</taxon>
    </lineage>
</organism>
<name>A0ABS2TCS5_9ACTO</name>